<comment type="caution">
    <text evidence="1">The sequence shown here is derived from an EMBL/GenBank/DDBJ whole genome shotgun (WGS) entry which is preliminary data.</text>
</comment>
<dbReference type="InterPro" id="IPR037120">
    <property type="entry name" value="Haem_peroxidase_sf_animal"/>
</dbReference>
<dbReference type="InterPro" id="IPR010255">
    <property type="entry name" value="Haem_peroxidase_sf"/>
</dbReference>
<dbReference type="Gene3D" id="1.10.640.10">
    <property type="entry name" value="Haem peroxidase domain superfamily, animal type"/>
    <property type="match status" value="1"/>
</dbReference>
<dbReference type="EMBL" id="JASMWN010000006">
    <property type="protein sequence ID" value="MDU9004217.1"/>
    <property type="molecule type" value="Genomic_DNA"/>
</dbReference>
<organism evidence="1 2">
    <name type="scientific">Sedimentitalea todarodis</name>
    <dbReference type="NCBI Taxonomy" id="1631240"/>
    <lineage>
        <taxon>Bacteria</taxon>
        <taxon>Pseudomonadati</taxon>
        <taxon>Pseudomonadota</taxon>
        <taxon>Alphaproteobacteria</taxon>
        <taxon>Rhodobacterales</taxon>
        <taxon>Paracoccaceae</taxon>
        <taxon>Sedimentitalea</taxon>
    </lineage>
</organism>
<gene>
    <name evidence="1" type="ORF">QO231_10165</name>
</gene>
<evidence type="ECO:0000313" key="2">
    <source>
        <dbReference type="Proteomes" id="UP001255416"/>
    </source>
</evidence>
<reference evidence="2" key="1">
    <citation type="submission" date="2023-05" db="EMBL/GenBank/DDBJ databases">
        <title>Sedimentitalea sp. nov. JM2-8.</title>
        <authorList>
            <person name="Huang J."/>
        </authorList>
    </citation>
    <scope>NUCLEOTIDE SEQUENCE [LARGE SCALE GENOMIC DNA]</scope>
    <source>
        <strain evidence="2">KHS03</strain>
    </source>
</reference>
<dbReference type="RefSeq" id="WP_316775743.1">
    <property type="nucleotide sequence ID" value="NZ_JASMWN010000006.1"/>
</dbReference>
<name>A0ABU3VDH9_9RHOB</name>
<accession>A0ABU3VDH9</accession>
<dbReference type="SUPFAM" id="SSF48113">
    <property type="entry name" value="Heme-dependent peroxidases"/>
    <property type="match status" value="1"/>
</dbReference>
<evidence type="ECO:0008006" key="3">
    <source>
        <dbReference type="Google" id="ProtNLM"/>
    </source>
</evidence>
<dbReference type="Proteomes" id="UP001255416">
    <property type="component" value="Unassembled WGS sequence"/>
</dbReference>
<evidence type="ECO:0000313" key="1">
    <source>
        <dbReference type="EMBL" id="MDU9004217.1"/>
    </source>
</evidence>
<keyword evidence="2" id="KW-1185">Reference proteome</keyword>
<proteinExistence type="predicted"/>
<sequence>MAEWPTRWGKYRFDAIGIPAAYTYLGQLIAHDLTWNEATVSGSAVRFRRASLDFKSIFQQDPDLAPAHSVCEASGLALGRTSADRLDDLPRSQSGTPTLTDMRNDQTLTLSQLVVLVTKFYQVCAARTSDESQAFLDARRHLQWVVLYDYLPRVIDPIVYRDVIRSQMWPLLGDGAGLIPIEFSAAAFRLGHAMVRYRYPHWREGGGGASLQDLLRFTHHSANTRLVDVAGEARLPDDWIAGWTFLLSGEEEDARTSLSAAIDENLALDLFAVPDSIGDCLRSARRPNGTGSGTFNLAEHTLVRGNRLRLDSAQSLSALAHDRLKEAGAAPLPRRLPAIRLTQTRSHGLGDFLMSDHAKPLLTETPIWLYFLREADVHASGQHFGPLASRITMETIFRAIWNDPEGILRIDFKPGFSHDSGKFGLKDLHDVVQTHWKLKS</sequence>
<protein>
    <recommendedName>
        <fullName evidence="3">CagE TrbE VirB component of type IV transporter system central domain-containing protein</fullName>
    </recommendedName>
</protein>